<dbReference type="Proteomes" id="UP000319210">
    <property type="component" value="Unassembled WGS sequence"/>
</dbReference>
<sequence>MATTEVQTRIALPAQEVFALIAQPDRHPLWQKDLTSDGLVSGDGTAGSRGREVRRVMGRSVTTEYEITEHTDSTDGTDGTGPMVWGFRSLRGPIDMAGVFTCAPADDGCEVRARISFGGWSGQAMARFATRQFAGYLDDLKELAESGGHPAGDPAPRA</sequence>
<reference evidence="1 2" key="1">
    <citation type="submission" date="2019-06" db="EMBL/GenBank/DDBJ databases">
        <title>Whole genome shotgun sequence of Streptomyces cacaoi subsp. cacaoi NBRC 12748.</title>
        <authorList>
            <person name="Hosoyama A."/>
            <person name="Uohara A."/>
            <person name="Ohji S."/>
            <person name="Ichikawa N."/>
        </authorList>
    </citation>
    <scope>NUCLEOTIDE SEQUENCE [LARGE SCALE GENOMIC DNA]</scope>
    <source>
        <strain evidence="1 2">NBRC 12748</strain>
    </source>
</reference>
<organism evidence="1 2">
    <name type="scientific">Streptomyces cacaoi</name>
    <dbReference type="NCBI Taxonomy" id="1898"/>
    <lineage>
        <taxon>Bacteria</taxon>
        <taxon>Bacillati</taxon>
        <taxon>Actinomycetota</taxon>
        <taxon>Actinomycetes</taxon>
        <taxon>Kitasatosporales</taxon>
        <taxon>Streptomycetaceae</taxon>
        <taxon>Streptomyces</taxon>
    </lineage>
</organism>
<dbReference type="Gene3D" id="3.30.530.20">
    <property type="match status" value="1"/>
</dbReference>
<dbReference type="AlphaFoldDB" id="A0A4Y3QU24"/>
<name>A0A4Y3QU24_STRCI</name>
<keyword evidence="2" id="KW-1185">Reference proteome</keyword>
<protein>
    <recommendedName>
        <fullName evidence="3">SRPBCC family protein</fullName>
    </recommendedName>
</protein>
<dbReference type="Pfam" id="PF10604">
    <property type="entry name" value="Polyketide_cyc2"/>
    <property type="match status" value="1"/>
</dbReference>
<evidence type="ECO:0008006" key="3">
    <source>
        <dbReference type="Google" id="ProtNLM"/>
    </source>
</evidence>
<dbReference type="OrthoDB" id="5951835at2"/>
<proteinExistence type="predicted"/>
<comment type="caution">
    <text evidence="1">The sequence shown here is derived from an EMBL/GenBank/DDBJ whole genome shotgun (WGS) entry which is preliminary data.</text>
</comment>
<gene>
    <name evidence="1" type="ORF">SCA03_14570</name>
</gene>
<dbReference type="RefSeq" id="WP_078874862.1">
    <property type="nucleotide sequence ID" value="NZ_BJMM01000004.1"/>
</dbReference>
<dbReference type="InterPro" id="IPR023393">
    <property type="entry name" value="START-like_dom_sf"/>
</dbReference>
<dbReference type="InterPro" id="IPR019587">
    <property type="entry name" value="Polyketide_cyclase/dehydratase"/>
</dbReference>
<evidence type="ECO:0000313" key="2">
    <source>
        <dbReference type="Proteomes" id="UP000319210"/>
    </source>
</evidence>
<evidence type="ECO:0000313" key="1">
    <source>
        <dbReference type="EMBL" id="GEB48906.1"/>
    </source>
</evidence>
<dbReference type="EMBL" id="BJMM01000004">
    <property type="protein sequence ID" value="GEB48906.1"/>
    <property type="molecule type" value="Genomic_DNA"/>
</dbReference>
<accession>A0A4Y3QU24</accession>
<dbReference type="SUPFAM" id="SSF55961">
    <property type="entry name" value="Bet v1-like"/>
    <property type="match status" value="1"/>
</dbReference>